<feature type="transmembrane region" description="Helical" evidence="1">
    <location>
        <begin position="5"/>
        <end position="21"/>
    </location>
</feature>
<evidence type="ECO:0000313" key="2">
    <source>
        <dbReference type="EMBL" id="AXJ13674.1"/>
    </source>
</evidence>
<proteinExistence type="predicted"/>
<keyword evidence="1" id="KW-1133">Transmembrane helix</keyword>
<name>A0A345VLS2_9STRE</name>
<evidence type="ECO:0000256" key="1">
    <source>
        <dbReference type="SAM" id="Phobius"/>
    </source>
</evidence>
<gene>
    <name evidence="2" type="ORF">Sp14A_17680</name>
</gene>
<dbReference type="EMBL" id="CP022601">
    <property type="protein sequence ID" value="AXJ13674.1"/>
    <property type="molecule type" value="Genomic_DNA"/>
</dbReference>
<feature type="transmembrane region" description="Helical" evidence="1">
    <location>
        <begin position="76"/>
        <end position="99"/>
    </location>
</feature>
<keyword evidence="1" id="KW-0472">Membrane</keyword>
<protein>
    <submittedName>
        <fullName evidence="2">Uncharacterized protein</fullName>
    </submittedName>
</protein>
<reference evidence="2 3" key="1">
    <citation type="submission" date="2017-07" db="EMBL/GenBank/DDBJ databases">
        <title>Streptococcus pluranimalium as cause of bovine abortion.</title>
        <authorList>
            <person name="Rodriguez Campos S."/>
            <person name="Gobeli Brawand S."/>
            <person name="Brodard I."/>
            <person name="Rychener L."/>
            <person name="Perreten V."/>
        </authorList>
    </citation>
    <scope>NUCLEOTIDE SEQUENCE [LARGE SCALE GENOMIC DNA]</scope>
    <source>
        <strain evidence="2 3">14A0014</strain>
    </source>
</reference>
<evidence type="ECO:0000313" key="3">
    <source>
        <dbReference type="Proteomes" id="UP000255411"/>
    </source>
</evidence>
<accession>A0A345VLS2</accession>
<dbReference type="RefSeq" id="WP_115130697.1">
    <property type="nucleotide sequence ID" value="NZ_CP022601.1"/>
</dbReference>
<dbReference type="AlphaFoldDB" id="A0A345VLS2"/>
<keyword evidence="1" id="KW-0812">Transmembrane</keyword>
<dbReference type="Proteomes" id="UP000255411">
    <property type="component" value="Chromosome"/>
</dbReference>
<organism evidence="2 3">
    <name type="scientific">Streptococcus pluranimalium</name>
    <dbReference type="NCBI Taxonomy" id="82348"/>
    <lineage>
        <taxon>Bacteria</taxon>
        <taxon>Bacillati</taxon>
        <taxon>Bacillota</taxon>
        <taxon>Bacilli</taxon>
        <taxon>Lactobacillales</taxon>
        <taxon>Streptococcaceae</taxon>
        <taxon>Streptococcus</taxon>
    </lineage>
</organism>
<sequence>MPYRYYFLLIGSLIVVPFLTGHFVWQTIPYITLIGASSNLLYLLRLKKNLSFHQPLWKERQVGTGISFNPESNWGYYLLFIIYMITIVVAFGIYLILIFPGLEDFFHRLTGWY</sequence>